<evidence type="ECO:0000256" key="1">
    <source>
        <dbReference type="SAM" id="SignalP"/>
    </source>
</evidence>
<dbReference type="CDD" id="cd00037">
    <property type="entry name" value="CLECT"/>
    <property type="match status" value="1"/>
</dbReference>
<dbReference type="FunFam" id="3.10.100.10:FF:000106">
    <property type="entry name" value="Lectin29Ca"/>
    <property type="match status" value="1"/>
</dbReference>
<dbReference type="SMART" id="SM00034">
    <property type="entry name" value="CLECT"/>
    <property type="match status" value="1"/>
</dbReference>
<dbReference type="AlphaFoldDB" id="C4XVH0"/>
<feature type="chain" id="PRO_5005668236" evidence="1">
    <location>
        <begin position="27"/>
        <end position="240"/>
    </location>
</feature>
<dbReference type="InterPro" id="IPR016187">
    <property type="entry name" value="CTDL_fold"/>
</dbReference>
<dbReference type="Pfam" id="PF00059">
    <property type="entry name" value="Lectin_C"/>
    <property type="match status" value="1"/>
</dbReference>
<evidence type="ECO:0000313" key="3">
    <source>
        <dbReference type="EMBL" id="ACR82499.1"/>
    </source>
</evidence>
<dbReference type="SUPFAM" id="SSF56436">
    <property type="entry name" value="C-type lectin-like"/>
    <property type="match status" value="1"/>
</dbReference>
<proteinExistence type="evidence at transcript level"/>
<organism evidence="3">
    <name type="scientific">Drosophila melanogaster</name>
    <name type="common">Fruit fly</name>
    <dbReference type="NCBI Taxonomy" id="7227"/>
    <lineage>
        <taxon>Eukaryota</taxon>
        <taxon>Metazoa</taxon>
        <taxon>Ecdysozoa</taxon>
        <taxon>Arthropoda</taxon>
        <taxon>Hexapoda</taxon>
        <taxon>Insecta</taxon>
        <taxon>Pterygota</taxon>
        <taxon>Neoptera</taxon>
        <taxon>Endopterygota</taxon>
        <taxon>Diptera</taxon>
        <taxon>Brachycera</taxon>
        <taxon>Muscomorpha</taxon>
        <taxon>Ephydroidea</taxon>
        <taxon>Drosophilidae</taxon>
        <taxon>Drosophila</taxon>
        <taxon>Sophophora</taxon>
    </lineage>
</organism>
<name>C4XVH0_DROME</name>
<dbReference type="EMBL" id="BT088774">
    <property type="protein sequence ID" value="ACR82499.1"/>
    <property type="molecule type" value="mRNA"/>
</dbReference>
<dbReference type="OrthoDB" id="7950296at2759"/>
<gene>
    <name evidence="3" type="primary">lectin-29Ca-RA</name>
</gene>
<evidence type="ECO:0000259" key="2">
    <source>
        <dbReference type="PROSITE" id="PS50041"/>
    </source>
</evidence>
<protein>
    <submittedName>
        <fullName evidence="3">IP02118p</fullName>
    </submittedName>
</protein>
<dbReference type="VEuPathDB" id="VectorBase:FBgn0040098"/>
<keyword evidence="1" id="KW-0732">Signal</keyword>
<feature type="non-terminal residue" evidence="3">
    <location>
        <position position="1"/>
    </location>
</feature>
<dbReference type="InterPro" id="IPR001304">
    <property type="entry name" value="C-type_lectin-like"/>
</dbReference>
<feature type="domain" description="C-type lectin" evidence="2">
    <location>
        <begin position="123"/>
        <end position="235"/>
    </location>
</feature>
<dbReference type="PROSITE" id="PS50041">
    <property type="entry name" value="C_TYPE_LECTIN_2"/>
    <property type="match status" value="1"/>
</dbReference>
<accession>C4XVH0</accession>
<dbReference type="ExpressionAtlas" id="C4XVH0">
    <property type="expression patterns" value="baseline and differential"/>
</dbReference>
<dbReference type="Bgee" id="FBgn0040098">
    <property type="expression patterns" value="Expressed in spermatid in male reproductive gland and 16 other cell types or tissues"/>
</dbReference>
<feature type="signal peptide" evidence="1">
    <location>
        <begin position="1"/>
        <end position="26"/>
    </location>
</feature>
<dbReference type="InterPro" id="IPR016186">
    <property type="entry name" value="C-type_lectin-like/link_sf"/>
</dbReference>
<reference evidence="3" key="1">
    <citation type="submission" date="2009-06" db="EMBL/GenBank/DDBJ databases">
        <authorList>
            <person name="Carlson J."/>
            <person name="Booth B."/>
            <person name="Frise E."/>
            <person name="Park S."/>
            <person name="Wan K."/>
            <person name="Yu C."/>
            <person name="Celniker S."/>
        </authorList>
    </citation>
    <scope>NUCLEOTIDE SEQUENCE</scope>
</reference>
<dbReference type="HOGENOM" id="CLU_049894_13_0_1"/>
<dbReference type="Gene3D" id="3.10.100.10">
    <property type="entry name" value="Mannose-Binding Protein A, subunit A"/>
    <property type="match status" value="1"/>
</dbReference>
<sequence length="240" mass="28498">RALEMYKYATCIFSIFALWNFWGVSAKKQDTSTGTNELPKAPMPYYTIENIDMHQQHWFTYNSLRQNGTLWRIGNMEQRLEMRLQSFQNQMETKLRALKQQIEPYMENVKMSNKIKMSVFKKIGSRHFYLEKQKKMPWDSAYDTCRQMGGHLANILDEKELNEIFSEETKKKYWVDINSRANDGASWISTLSGRDVPFLKWKPNLATNIHNHCVYINSNEMYFENCANDNYFACQAEQWA</sequence>